<proteinExistence type="predicted"/>
<evidence type="ECO:0000313" key="2">
    <source>
        <dbReference type="EnsemblPlants" id="KEH20054"/>
    </source>
</evidence>
<name>A0A072TRA7_MEDTR</name>
<dbReference type="AlphaFoldDB" id="A0A072TRA7"/>
<dbReference type="EMBL" id="CM001224">
    <property type="protein sequence ID" value="KEH20054.1"/>
    <property type="molecule type" value="Genomic_DNA"/>
</dbReference>
<dbReference type="EnsemblPlants" id="KEH20054">
    <property type="protein sequence ID" value="KEH20054"/>
    <property type="gene ID" value="MTR_8g066093"/>
</dbReference>
<dbReference type="HOGENOM" id="CLU_2137241_0_0_1"/>
<dbReference type="Proteomes" id="UP000002051">
    <property type="component" value="Chromosome 8"/>
</dbReference>
<reference evidence="1 3" key="2">
    <citation type="journal article" date="2014" name="BMC Genomics">
        <title>An improved genome release (version Mt4.0) for the model legume Medicago truncatula.</title>
        <authorList>
            <person name="Tang H."/>
            <person name="Krishnakumar V."/>
            <person name="Bidwell S."/>
            <person name="Rosen B."/>
            <person name="Chan A."/>
            <person name="Zhou S."/>
            <person name="Gentzbittel L."/>
            <person name="Childs K.L."/>
            <person name="Yandell M."/>
            <person name="Gundlach H."/>
            <person name="Mayer K.F."/>
            <person name="Schwartz D.C."/>
            <person name="Town C.D."/>
        </authorList>
    </citation>
    <scope>GENOME REANNOTATION</scope>
    <source>
        <strain evidence="1">A17</strain>
        <strain evidence="2 3">cv. Jemalong A17</strain>
    </source>
</reference>
<keyword evidence="3" id="KW-1185">Reference proteome</keyword>
<evidence type="ECO:0000313" key="3">
    <source>
        <dbReference type="Proteomes" id="UP000002051"/>
    </source>
</evidence>
<protein>
    <submittedName>
        <fullName evidence="1 2">Uncharacterized protein</fullName>
    </submittedName>
</protein>
<organism evidence="1 3">
    <name type="scientific">Medicago truncatula</name>
    <name type="common">Barrel medic</name>
    <name type="synonym">Medicago tribuloides</name>
    <dbReference type="NCBI Taxonomy" id="3880"/>
    <lineage>
        <taxon>Eukaryota</taxon>
        <taxon>Viridiplantae</taxon>
        <taxon>Streptophyta</taxon>
        <taxon>Embryophyta</taxon>
        <taxon>Tracheophyta</taxon>
        <taxon>Spermatophyta</taxon>
        <taxon>Magnoliopsida</taxon>
        <taxon>eudicotyledons</taxon>
        <taxon>Gunneridae</taxon>
        <taxon>Pentapetalae</taxon>
        <taxon>rosids</taxon>
        <taxon>fabids</taxon>
        <taxon>Fabales</taxon>
        <taxon>Fabaceae</taxon>
        <taxon>Papilionoideae</taxon>
        <taxon>50 kb inversion clade</taxon>
        <taxon>NPAAA clade</taxon>
        <taxon>Hologalegina</taxon>
        <taxon>IRL clade</taxon>
        <taxon>Trifolieae</taxon>
        <taxon>Medicago</taxon>
    </lineage>
</organism>
<reference evidence="2" key="3">
    <citation type="submission" date="2015-04" db="UniProtKB">
        <authorList>
            <consortium name="EnsemblPlants"/>
        </authorList>
    </citation>
    <scope>IDENTIFICATION</scope>
    <source>
        <strain evidence="2">cv. Jemalong A17</strain>
    </source>
</reference>
<sequence length="113" mass="13138">MEESRIWNYERWIYEILAVGLVARGENGLEGFQRNAQIHLFHKQEEEEKNLIMAAPLHTNSSKDHVLREDRTMASSKPIDLMQISQFQFWKTMAKIHKVDLGRLSEASVLLSA</sequence>
<reference evidence="1 3" key="1">
    <citation type="journal article" date="2011" name="Nature">
        <title>The Medicago genome provides insight into the evolution of rhizobial symbioses.</title>
        <authorList>
            <person name="Young N.D."/>
            <person name="Debelle F."/>
            <person name="Oldroyd G.E."/>
            <person name="Geurts R."/>
            <person name="Cannon S.B."/>
            <person name="Udvardi M.K."/>
            <person name="Benedito V.A."/>
            <person name="Mayer K.F."/>
            <person name="Gouzy J."/>
            <person name="Schoof H."/>
            <person name="Van de Peer Y."/>
            <person name="Proost S."/>
            <person name="Cook D.R."/>
            <person name="Meyers B.C."/>
            <person name="Spannagl M."/>
            <person name="Cheung F."/>
            <person name="De Mita S."/>
            <person name="Krishnakumar V."/>
            <person name="Gundlach H."/>
            <person name="Zhou S."/>
            <person name="Mudge J."/>
            <person name="Bharti A.K."/>
            <person name="Murray J.D."/>
            <person name="Naoumkina M.A."/>
            <person name="Rosen B."/>
            <person name="Silverstein K.A."/>
            <person name="Tang H."/>
            <person name="Rombauts S."/>
            <person name="Zhao P.X."/>
            <person name="Zhou P."/>
            <person name="Barbe V."/>
            <person name="Bardou P."/>
            <person name="Bechner M."/>
            <person name="Bellec A."/>
            <person name="Berger A."/>
            <person name="Berges H."/>
            <person name="Bidwell S."/>
            <person name="Bisseling T."/>
            <person name="Choisne N."/>
            <person name="Couloux A."/>
            <person name="Denny R."/>
            <person name="Deshpande S."/>
            <person name="Dai X."/>
            <person name="Doyle J.J."/>
            <person name="Dudez A.M."/>
            <person name="Farmer A.D."/>
            <person name="Fouteau S."/>
            <person name="Franken C."/>
            <person name="Gibelin C."/>
            <person name="Gish J."/>
            <person name="Goldstein S."/>
            <person name="Gonzalez A.J."/>
            <person name="Green P.J."/>
            <person name="Hallab A."/>
            <person name="Hartog M."/>
            <person name="Hua A."/>
            <person name="Humphray S.J."/>
            <person name="Jeong D.H."/>
            <person name="Jing Y."/>
            <person name="Jocker A."/>
            <person name="Kenton S.M."/>
            <person name="Kim D.J."/>
            <person name="Klee K."/>
            <person name="Lai H."/>
            <person name="Lang C."/>
            <person name="Lin S."/>
            <person name="Macmil S.L."/>
            <person name="Magdelenat G."/>
            <person name="Matthews L."/>
            <person name="McCorrison J."/>
            <person name="Monaghan E.L."/>
            <person name="Mun J.H."/>
            <person name="Najar F.Z."/>
            <person name="Nicholson C."/>
            <person name="Noirot C."/>
            <person name="O'Bleness M."/>
            <person name="Paule C.R."/>
            <person name="Poulain J."/>
            <person name="Prion F."/>
            <person name="Qin B."/>
            <person name="Qu C."/>
            <person name="Retzel E.F."/>
            <person name="Riddle C."/>
            <person name="Sallet E."/>
            <person name="Samain S."/>
            <person name="Samson N."/>
            <person name="Sanders I."/>
            <person name="Saurat O."/>
            <person name="Scarpelli C."/>
            <person name="Schiex T."/>
            <person name="Segurens B."/>
            <person name="Severin A.J."/>
            <person name="Sherrier D.J."/>
            <person name="Shi R."/>
            <person name="Sims S."/>
            <person name="Singer S.R."/>
            <person name="Sinharoy S."/>
            <person name="Sterck L."/>
            <person name="Viollet A."/>
            <person name="Wang B.B."/>
            <person name="Wang K."/>
            <person name="Wang M."/>
            <person name="Wang X."/>
            <person name="Warfsmann J."/>
            <person name="Weissenbach J."/>
            <person name="White D.D."/>
            <person name="White J.D."/>
            <person name="Wiley G.B."/>
            <person name="Wincker P."/>
            <person name="Xing Y."/>
            <person name="Yang L."/>
            <person name="Yao Z."/>
            <person name="Ying F."/>
            <person name="Zhai J."/>
            <person name="Zhou L."/>
            <person name="Zuber A."/>
            <person name="Denarie J."/>
            <person name="Dixon R.A."/>
            <person name="May G.D."/>
            <person name="Schwartz D.C."/>
            <person name="Rogers J."/>
            <person name="Quetier F."/>
            <person name="Town C.D."/>
            <person name="Roe B.A."/>
        </authorList>
    </citation>
    <scope>NUCLEOTIDE SEQUENCE [LARGE SCALE GENOMIC DNA]</scope>
    <source>
        <strain evidence="1">A17</strain>
        <strain evidence="2 3">cv. Jemalong A17</strain>
    </source>
</reference>
<gene>
    <name evidence="1" type="ordered locus">MTR_8g066093</name>
</gene>
<accession>A0A072TRA7</accession>
<evidence type="ECO:0000313" key="1">
    <source>
        <dbReference type="EMBL" id="KEH20054.1"/>
    </source>
</evidence>